<dbReference type="PANTHER" id="PTHR22946:SF9">
    <property type="entry name" value="POLYKETIDE TRANSFERASE AF380"/>
    <property type="match status" value="1"/>
</dbReference>
<dbReference type="GO" id="GO:0052689">
    <property type="term" value="F:carboxylic ester hydrolase activity"/>
    <property type="evidence" value="ECO:0007669"/>
    <property type="project" value="UniProtKB-ARBA"/>
</dbReference>
<dbReference type="SUPFAM" id="SSF53474">
    <property type="entry name" value="alpha/beta-Hydrolases"/>
    <property type="match status" value="1"/>
</dbReference>
<dbReference type="InterPro" id="IPR050261">
    <property type="entry name" value="FrsA_esterase"/>
</dbReference>
<dbReference type="Proteomes" id="UP001430647">
    <property type="component" value="Unassembled WGS sequence"/>
</dbReference>
<evidence type="ECO:0000313" key="4">
    <source>
        <dbReference type="EMBL" id="XCI80926.1"/>
    </source>
</evidence>
<dbReference type="KEGG" id="xin:Q7W82_01795"/>
<dbReference type="InterPro" id="IPR029058">
    <property type="entry name" value="AB_hydrolase_fold"/>
</dbReference>
<dbReference type="EMBL" id="JAKJPQ010000004">
    <property type="protein sequence ID" value="MCI2261045.1"/>
    <property type="molecule type" value="Genomic_DNA"/>
</dbReference>
<sequence>MHSHSRADTAFDADGVTLRGWLYRPTPTTATPAPIVVMAHGWSLVKEAYLDRYAEVFAAAGLAVLVYDHRGFGDSDGTPRQEIDPWRQIEDCRHAITYAGSLDGIDPMRLGVWGTSYSGAHAMQVAATDRRVKAVVAQVPGLAGYRNGLRRGSYERAEALQAAFAADRLAVLRGGEPARKAVVGATDAIFPSDDARAFFEGAGAIAPNWRNWTTLRSAEWSRGYEPAIFAAAISPTPLLMIVADRDYISGTDFQLQAYAQALEPKQLLMLRGGHFVPYVEQFETSSGAARDWFVAHLAPAPRSGV</sequence>
<reference evidence="3 5" key="1">
    <citation type="journal article" date="2022" name="Curr. Microbiol.">
        <title>Xanthomonas indica sp. nov., a Novel Member of Non-Pathogenic Xanthomonas Community from Healthy Rice Seeds.</title>
        <authorList>
            <person name="Rana R."/>
            <person name="Madhavan V.N."/>
            <person name="Saroha T."/>
            <person name="Bansal K."/>
            <person name="Kaur A."/>
            <person name="Sonti R.V."/>
            <person name="Patel H.K."/>
            <person name="Patil P.B."/>
        </authorList>
    </citation>
    <scope>NUCLEOTIDE SEQUENCE [LARGE SCALE GENOMIC DNA]</scope>
    <source>
        <strain evidence="3 5">PPL560</strain>
    </source>
</reference>
<evidence type="ECO:0000259" key="2">
    <source>
        <dbReference type="Pfam" id="PF02129"/>
    </source>
</evidence>
<evidence type="ECO:0000313" key="5">
    <source>
        <dbReference type="Proteomes" id="UP001430647"/>
    </source>
</evidence>
<evidence type="ECO:0000256" key="1">
    <source>
        <dbReference type="ARBA" id="ARBA00022801"/>
    </source>
</evidence>
<dbReference type="Gene3D" id="1.10.10.800">
    <property type="match status" value="1"/>
</dbReference>
<dbReference type="RefSeq" id="WP_242159138.1">
    <property type="nucleotide sequence ID" value="NZ_CP131914.1"/>
</dbReference>
<accession>A0AAU8I730</accession>
<name>A0AAU8I730_9XANT</name>
<dbReference type="PANTHER" id="PTHR22946">
    <property type="entry name" value="DIENELACTONE HYDROLASE DOMAIN-CONTAINING PROTEIN-RELATED"/>
    <property type="match status" value="1"/>
</dbReference>
<feature type="domain" description="Xaa-Pro dipeptidyl-peptidase-like" evidence="2">
    <location>
        <begin position="14"/>
        <end position="274"/>
    </location>
</feature>
<protein>
    <submittedName>
        <fullName evidence="4">Alpha/beta fold hydrolase</fullName>
    </submittedName>
</protein>
<keyword evidence="1 4" id="KW-0378">Hydrolase</keyword>
<reference evidence="4" key="3">
    <citation type="submission" date="2023-08" db="EMBL/GenBank/DDBJ databases">
        <title>Complete genome sequence of Xanthomonas indica.</title>
        <authorList>
            <person name="Patil P.B."/>
            <person name="Rana R."/>
        </authorList>
    </citation>
    <scope>NUCLEOTIDE SEQUENCE</scope>
    <source>
        <strain evidence="4">PPL560</strain>
    </source>
</reference>
<dbReference type="EMBL" id="CP131914">
    <property type="protein sequence ID" value="XCI80926.1"/>
    <property type="molecule type" value="Genomic_DNA"/>
</dbReference>
<keyword evidence="5" id="KW-1185">Reference proteome</keyword>
<dbReference type="AlphaFoldDB" id="A0AAU8I730"/>
<dbReference type="InterPro" id="IPR000383">
    <property type="entry name" value="Xaa-Pro-like_dom"/>
</dbReference>
<dbReference type="Pfam" id="PF02129">
    <property type="entry name" value="Peptidase_S15"/>
    <property type="match status" value="1"/>
</dbReference>
<organism evidence="4">
    <name type="scientific">Xanthomonas indica</name>
    <dbReference type="NCBI Taxonomy" id="2912242"/>
    <lineage>
        <taxon>Bacteria</taxon>
        <taxon>Pseudomonadati</taxon>
        <taxon>Pseudomonadota</taxon>
        <taxon>Gammaproteobacteria</taxon>
        <taxon>Lysobacterales</taxon>
        <taxon>Lysobacteraceae</taxon>
        <taxon>Xanthomonas</taxon>
    </lineage>
</organism>
<evidence type="ECO:0000313" key="3">
    <source>
        <dbReference type="EMBL" id="MCI2261045.1"/>
    </source>
</evidence>
<proteinExistence type="predicted"/>
<gene>
    <name evidence="3" type="ORF">L3V74_05790</name>
    <name evidence="4" type="ORF">Q7W82_01795</name>
</gene>
<dbReference type="Gene3D" id="3.40.50.1820">
    <property type="entry name" value="alpha/beta hydrolase"/>
    <property type="match status" value="1"/>
</dbReference>
<reference evidence="3" key="2">
    <citation type="submission" date="2022-01" db="EMBL/GenBank/DDBJ databases">
        <authorList>
            <person name="Rana R."/>
            <person name="Patil P.B."/>
        </authorList>
    </citation>
    <scope>NUCLEOTIDE SEQUENCE</scope>
    <source>
        <strain evidence="3">PPL560</strain>
    </source>
</reference>